<proteinExistence type="predicted"/>
<evidence type="ECO:0000256" key="2">
    <source>
        <dbReference type="SAM" id="Phobius"/>
    </source>
</evidence>
<organism evidence="3 4">
    <name type="scientific">Micromonospora pisi</name>
    <dbReference type="NCBI Taxonomy" id="589240"/>
    <lineage>
        <taxon>Bacteria</taxon>
        <taxon>Bacillati</taxon>
        <taxon>Actinomycetota</taxon>
        <taxon>Actinomycetes</taxon>
        <taxon>Micromonosporales</taxon>
        <taxon>Micromonosporaceae</taxon>
        <taxon>Micromonospora</taxon>
    </lineage>
</organism>
<keyword evidence="2" id="KW-0812">Transmembrane</keyword>
<keyword evidence="4" id="KW-1185">Reference proteome</keyword>
<name>A0A495JGH2_9ACTN</name>
<dbReference type="InterPro" id="IPR019051">
    <property type="entry name" value="Trp_biosyn_TM_oprn/chp"/>
</dbReference>
<reference evidence="3 4" key="1">
    <citation type="submission" date="2018-10" db="EMBL/GenBank/DDBJ databases">
        <title>Sequencing the genomes of 1000 actinobacteria strains.</title>
        <authorList>
            <person name="Klenk H.-P."/>
        </authorList>
    </citation>
    <scope>NUCLEOTIDE SEQUENCE [LARGE SCALE GENOMIC DNA]</scope>
    <source>
        <strain evidence="3 4">DSM 45175</strain>
    </source>
</reference>
<keyword evidence="2" id="KW-0472">Membrane</keyword>
<protein>
    <submittedName>
        <fullName evidence="3">Putative membrane protein (TIGR02234 family)</fullName>
    </submittedName>
</protein>
<dbReference type="Pfam" id="PF09534">
    <property type="entry name" value="Trp_oprn_chp"/>
    <property type="match status" value="1"/>
</dbReference>
<gene>
    <name evidence="3" type="ORF">BDK92_1412</name>
</gene>
<dbReference type="AlphaFoldDB" id="A0A495JGH2"/>
<feature type="transmembrane region" description="Helical" evidence="2">
    <location>
        <begin position="86"/>
        <end position="104"/>
    </location>
</feature>
<evidence type="ECO:0000313" key="3">
    <source>
        <dbReference type="EMBL" id="RKR87139.1"/>
    </source>
</evidence>
<dbReference type="RefSeq" id="WP_121155675.1">
    <property type="nucleotide sequence ID" value="NZ_RBKT01000001.1"/>
</dbReference>
<feature type="transmembrane region" description="Helical" evidence="2">
    <location>
        <begin position="60"/>
        <end position="79"/>
    </location>
</feature>
<keyword evidence="2" id="KW-1133">Transmembrane helix</keyword>
<feature type="region of interest" description="Disordered" evidence="1">
    <location>
        <begin position="148"/>
        <end position="169"/>
    </location>
</feature>
<comment type="caution">
    <text evidence="3">The sequence shown here is derived from an EMBL/GenBank/DDBJ whole genome shotgun (WGS) entry which is preliminary data.</text>
</comment>
<accession>A0A495JGH2</accession>
<evidence type="ECO:0000256" key="1">
    <source>
        <dbReference type="SAM" id="MobiDB-lite"/>
    </source>
</evidence>
<dbReference type="EMBL" id="RBKT01000001">
    <property type="protein sequence ID" value="RKR87139.1"/>
    <property type="molecule type" value="Genomic_DNA"/>
</dbReference>
<dbReference type="Proteomes" id="UP000277671">
    <property type="component" value="Unassembled WGS sequence"/>
</dbReference>
<sequence length="195" mass="19545">MSARPAQPARRQLTYAVLLCLAGAGLALYAATRTWSVEITVRATPLPPKTATHTGGDLLPWLPALALVGLAAAGALLATRGTGRRLVGGLMVLVGLGVAAGGANGLAGLEGDQTKVVWAVLCGLGGLLVVAAGLVTAARGHTWPAMGARYDRPRPGTPGPGHAPAGTAVEGGRVEAGRTVAAWEALDRGEDPTVN</sequence>
<evidence type="ECO:0000313" key="4">
    <source>
        <dbReference type="Proteomes" id="UP000277671"/>
    </source>
</evidence>
<feature type="transmembrane region" description="Helical" evidence="2">
    <location>
        <begin position="116"/>
        <end position="137"/>
    </location>
</feature>